<sequence length="167" mass="19209">MEDKEGKICNGWLSIKGKLLPAEWRVDENGFESEDPAQDEERNPCLKTLPKHKPAPAEDSKWAKDPTKDMSFFENGVKISYITGFPDISESYLERKTFCLAIQTCEPPEEELQESRDLLHLVEGLLLVRAREQEGYLRVGWFMARGGGAREYQRMIEVSEEETVRIV</sequence>
<organism evidence="2 3">
    <name type="scientific">Cudoniella acicularis</name>
    <dbReference type="NCBI Taxonomy" id="354080"/>
    <lineage>
        <taxon>Eukaryota</taxon>
        <taxon>Fungi</taxon>
        <taxon>Dikarya</taxon>
        <taxon>Ascomycota</taxon>
        <taxon>Pezizomycotina</taxon>
        <taxon>Leotiomycetes</taxon>
        <taxon>Helotiales</taxon>
        <taxon>Tricladiaceae</taxon>
        <taxon>Cudoniella</taxon>
    </lineage>
</organism>
<proteinExistence type="predicted"/>
<keyword evidence="3" id="KW-1185">Reference proteome</keyword>
<name>A0A8H4RQI0_9HELO</name>
<feature type="compositionally biased region" description="Acidic residues" evidence="1">
    <location>
        <begin position="29"/>
        <end position="38"/>
    </location>
</feature>
<dbReference type="AlphaFoldDB" id="A0A8H4RQI0"/>
<protein>
    <submittedName>
        <fullName evidence="2">Uncharacterized protein</fullName>
    </submittedName>
</protein>
<gene>
    <name evidence="2" type="ORF">G7Y89_g5006</name>
</gene>
<feature type="compositionally biased region" description="Basic and acidic residues" evidence="1">
    <location>
        <begin position="55"/>
        <end position="65"/>
    </location>
</feature>
<reference evidence="2 3" key="1">
    <citation type="submission" date="2020-03" db="EMBL/GenBank/DDBJ databases">
        <title>Draft Genome Sequence of Cudoniella acicularis.</title>
        <authorList>
            <person name="Buettner E."/>
            <person name="Kellner H."/>
        </authorList>
    </citation>
    <scope>NUCLEOTIDE SEQUENCE [LARGE SCALE GENOMIC DNA]</scope>
    <source>
        <strain evidence="2 3">DSM 108380</strain>
    </source>
</reference>
<accession>A0A8H4RQI0</accession>
<evidence type="ECO:0000256" key="1">
    <source>
        <dbReference type="SAM" id="MobiDB-lite"/>
    </source>
</evidence>
<evidence type="ECO:0000313" key="2">
    <source>
        <dbReference type="EMBL" id="KAF4633115.1"/>
    </source>
</evidence>
<feature type="region of interest" description="Disordered" evidence="1">
    <location>
        <begin position="29"/>
        <end position="65"/>
    </location>
</feature>
<evidence type="ECO:0000313" key="3">
    <source>
        <dbReference type="Proteomes" id="UP000566819"/>
    </source>
</evidence>
<dbReference type="EMBL" id="JAAMPI010000288">
    <property type="protein sequence ID" value="KAF4633115.1"/>
    <property type="molecule type" value="Genomic_DNA"/>
</dbReference>
<comment type="caution">
    <text evidence="2">The sequence shown here is derived from an EMBL/GenBank/DDBJ whole genome shotgun (WGS) entry which is preliminary data.</text>
</comment>
<dbReference type="Proteomes" id="UP000566819">
    <property type="component" value="Unassembled WGS sequence"/>
</dbReference>